<dbReference type="Pfam" id="PF13749">
    <property type="entry name" value="HATPase_c_4"/>
    <property type="match status" value="1"/>
</dbReference>
<reference evidence="2 3" key="1">
    <citation type="submission" date="2015-11" db="EMBL/GenBank/DDBJ databases">
        <title>Genomic analysis of 38 Legionella species identifies large and diverse effector repertoires.</title>
        <authorList>
            <person name="Burstein D."/>
            <person name="Amaro F."/>
            <person name="Zusman T."/>
            <person name="Lifshitz Z."/>
            <person name="Cohen O."/>
            <person name="Gilbert J.A."/>
            <person name="Pupko T."/>
            <person name="Shuman H.A."/>
            <person name="Segal G."/>
        </authorList>
    </citation>
    <scope>NUCLEOTIDE SEQUENCE [LARGE SCALE GENOMIC DNA]</scope>
    <source>
        <strain evidence="2 3">BL-540</strain>
    </source>
</reference>
<evidence type="ECO:0000259" key="1">
    <source>
        <dbReference type="Pfam" id="PF04326"/>
    </source>
</evidence>
<evidence type="ECO:0000313" key="3">
    <source>
        <dbReference type="Proteomes" id="UP000055035"/>
    </source>
</evidence>
<keyword evidence="2" id="KW-0378">Hydrolase</keyword>
<gene>
    <name evidence="2" type="ORF">Ljor_2007</name>
</gene>
<dbReference type="STRING" id="456.Ljor_2007"/>
<dbReference type="PANTHER" id="PTHR30595:SF6">
    <property type="entry name" value="SCHLAFEN ALBA-2 DOMAIN-CONTAINING PROTEIN"/>
    <property type="match status" value="1"/>
</dbReference>
<dbReference type="PATRIC" id="fig|456.5.peg.2143"/>
<dbReference type="EMBL" id="LNYJ01000011">
    <property type="protein sequence ID" value="KTD17701.1"/>
    <property type="molecule type" value="Genomic_DNA"/>
</dbReference>
<dbReference type="InterPro" id="IPR038475">
    <property type="entry name" value="RecG_C_sf"/>
</dbReference>
<dbReference type="InterPro" id="IPR007421">
    <property type="entry name" value="Schlafen_AlbA_2_dom"/>
</dbReference>
<name>A0A0W0VC44_9GAMM</name>
<feature type="domain" description="Schlafen AlbA-2" evidence="1">
    <location>
        <begin position="40"/>
        <end position="164"/>
    </location>
</feature>
<dbReference type="AlphaFoldDB" id="A0A0W0VC44"/>
<dbReference type="Proteomes" id="UP000055035">
    <property type="component" value="Unassembled WGS sequence"/>
</dbReference>
<accession>A0A0W0VC44</accession>
<dbReference type="PANTHER" id="PTHR30595">
    <property type="entry name" value="GLPR-RELATED TRANSCRIPTIONAL REPRESSOR"/>
    <property type="match status" value="1"/>
</dbReference>
<dbReference type="GO" id="GO:0004386">
    <property type="term" value="F:helicase activity"/>
    <property type="evidence" value="ECO:0007669"/>
    <property type="project" value="UniProtKB-KW"/>
</dbReference>
<dbReference type="Pfam" id="PF04326">
    <property type="entry name" value="SLFN_AlbA_2"/>
    <property type="match status" value="1"/>
</dbReference>
<dbReference type="Gene3D" id="3.30.565.60">
    <property type="match status" value="1"/>
</dbReference>
<proteinExistence type="predicted"/>
<sequence>MYGEHDDFQSKDRFLCYPKETPIMTWTVELILNELIELDEHQRIEAKRASEIGPSVMQTICAFANEPGLGGGWLLLGVDEPNDEHNTHWVSGVDNIDKLLGELQNNCRTQFEHPVRIECKHEKFDGKSVIGIFVHELEPNAKPCRFIGKPDKHNKRKTGVWRRGANGDYECTEKELEPILIAKAGSSYEQIILPDTTLDDLDENAIALYRKLRAKVRPNAEELQADDLELLRALRVVKKHGAEYIPNIAGLLLFGKTLSLRGLLPAVRVDYVRVAGTEWVEDPDQRFQYSLDLREPLLTLIPKLENVILDDMPRYFRLEEGQLQRSDQPFLPQKVIREAIVNAVMHRDYHVHQPTIVVRYSNRLEIRNAGYSLKSLDEYDDTGSELRNPILSHVLYDLDFAETKGTGFRTMQRLLNDAGLTKPILLSNRQSNYFKATFLLHQLMNEEQLLWLKQFRDLNLSSDEAKALVLIREVGAIDNSALRAITDLDTLAASKVLGRLWQQYHLIEKGGSGRNTYYKPTHLLISYHPSEHQNRDEINRNDSNLMANGNDLNRNGSDLDANSSHLPDALREEIDRLTPKSRQIKPLILKLCQHHSYSADQMATILNRNASALKTKQLVPMCEEGLITYTHPEVRNHPNQAYAITEKGRQWLKNKGQL</sequence>
<keyword evidence="2" id="KW-0067">ATP-binding</keyword>
<dbReference type="InterPro" id="IPR038461">
    <property type="entry name" value="Schlafen_AlbA_2_dom_sf"/>
</dbReference>
<keyword evidence="2" id="KW-0547">Nucleotide-binding</keyword>
<keyword evidence="3" id="KW-1185">Reference proteome</keyword>
<organism evidence="2 3">
    <name type="scientific">Legionella jordanis</name>
    <dbReference type="NCBI Taxonomy" id="456"/>
    <lineage>
        <taxon>Bacteria</taxon>
        <taxon>Pseudomonadati</taxon>
        <taxon>Pseudomonadota</taxon>
        <taxon>Gammaproteobacteria</taxon>
        <taxon>Legionellales</taxon>
        <taxon>Legionellaceae</taxon>
        <taxon>Legionella</taxon>
    </lineage>
</organism>
<protein>
    <submittedName>
        <fullName evidence="2">ATP-dependent DNA helicase</fullName>
    </submittedName>
</protein>
<evidence type="ECO:0000313" key="2">
    <source>
        <dbReference type="EMBL" id="KTD17701.1"/>
    </source>
</evidence>
<dbReference type="Gene3D" id="3.30.950.30">
    <property type="entry name" value="Schlafen, AAA domain"/>
    <property type="match status" value="1"/>
</dbReference>
<comment type="caution">
    <text evidence="2">The sequence shown here is derived from an EMBL/GenBank/DDBJ whole genome shotgun (WGS) entry which is preliminary data.</text>
</comment>
<keyword evidence="2" id="KW-0347">Helicase</keyword>